<keyword evidence="5" id="KW-1185">Reference proteome</keyword>
<dbReference type="GeneID" id="104584980"/>
<dbReference type="OrthoDB" id="671755at2759"/>
<evidence type="ECO:0000313" key="5">
    <source>
        <dbReference type="Proteomes" id="UP000008810"/>
    </source>
</evidence>
<proteinExistence type="predicted"/>
<dbReference type="Gramene" id="PNT63567">
    <property type="protein sequence ID" value="PNT63567"/>
    <property type="gene ID" value="BRADI_4g17400v3"/>
</dbReference>
<dbReference type="Proteomes" id="UP000008810">
    <property type="component" value="Chromosome 4"/>
</dbReference>
<protein>
    <recommendedName>
        <fullName evidence="2">DUF1618 domain-containing protein</fullName>
    </recommendedName>
</protein>
<reference evidence="4" key="3">
    <citation type="submission" date="2018-08" db="UniProtKB">
        <authorList>
            <consortium name="EnsemblPlants"/>
        </authorList>
    </citation>
    <scope>IDENTIFICATION</scope>
    <source>
        <strain evidence="4">cv. Bd21</strain>
    </source>
</reference>
<gene>
    <name evidence="4" type="primary">LOC104584980</name>
    <name evidence="3" type="ORF">BRADI_4g17400v3</name>
</gene>
<reference evidence="3" key="2">
    <citation type="submission" date="2017-06" db="EMBL/GenBank/DDBJ databases">
        <title>WGS assembly of Brachypodium distachyon.</title>
        <authorList>
            <consortium name="The International Brachypodium Initiative"/>
            <person name="Lucas S."/>
            <person name="Harmon-Smith M."/>
            <person name="Lail K."/>
            <person name="Tice H."/>
            <person name="Grimwood J."/>
            <person name="Bruce D."/>
            <person name="Barry K."/>
            <person name="Shu S."/>
            <person name="Lindquist E."/>
            <person name="Wang M."/>
            <person name="Pitluck S."/>
            <person name="Vogel J.P."/>
            <person name="Garvin D.F."/>
            <person name="Mockler T.C."/>
            <person name="Schmutz J."/>
            <person name="Rokhsar D."/>
            <person name="Bevan M.W."/>
        </authorList>
    </citation>
    <scope>NUCLEOTIDE SEQUENCE</scope>
    <source>
        <strain evidence="3">Bd21</strain>
    </source>
</reference>
<dbReference type="KEGG" id="bdi:104584980"/>
<accession>A0A2K2CNE9</accession>
<feature type="region of interest" description="Disordered" evidence="1">
    <location>
        <begin position="304"/>
        <end position="347"/>
    </location>
</feature>
<reference evidence="3 4" key="1">
    <citation type="journal article" date="2010" name="Nature">
        <title>Genome sequencing and analysis of the model grass Brachypodium distachyon.</title>
        <authorList>
            <consortium name="International Brachypodium Initiative"/>
        </authorList>
    </citation>
    <scope>NUCLEOTIDE SEQUENCE [LARGE SCALE GENOMIC DNA]</scope>
    <source>
        <strain evidence="3 4">Bd21</strain>
    </source>
</reference>
<evidence type="ECO:0000259" key="2">
    <source>
        <dbReference type="Pfam" id="PF07762"/>
    </source>
</evidence>
<dbReference type="AlphaFoldDB" id="A0A2K2CNE9"/>
<dbReference type="PANTHER" id="PTHR33074:SF139">
    <property type="entry name" value="OS09G0567000 PROTEIN"/>
    <property type="match status" value="1"/>
</dbReference>
<evidence type="ECO:0000256" key="1">
    <source>
        <dbReference type="SAM" id="MobiDB-lite"/>
    </source>
</evidence>
<evidence type="ECO:0000313" key="3">
    <source>
        <dbReference type="EMBL" id="PNT63567.1"/>
    </source>
</evidence>
<name>A0A2K2CNE9_BRADI</name>
<dbReference type="PANTHER" id="PTHR33074">
    <property type="entry name" value="EXPRESSED PROTEIN-RELATED"/>
    <property type="match status" value="1"/>
</dbReference>
<sequence length="347" mass="38548">MINERNHTSARCPVVTRRRSDGGKKVETMQVTFCLAPPPHISYFCVTYNSGEPTLLSREPTILAMEGNIVLIGLEHTRRIDDIRVGARSNPPLRHGHHLGGTIVWVDLWQRIILCDVHLPAPGEEEKESSNPVMLRCIQLPEPMQLNNGLPLRGSSSFFRDIAVVQGRIKFVDIQIHAIPGSLVPNGWTAVTWSMAVGDPGFVKDDEIHSHDVVNALEPYFFVAHPTLSSQDGDILFLMAKANLDDPQSWVIAVDMKKKKVERKAKFTTQRTSSVHFAYWRTNISSYLTPAEDSKGIMKRRGPVLMGSSRKKPPTTTCMSGHGGDTVEGEAEDSNNLPSTGDDMDME</sequence>
<dbReference type="InterPro" id="IPR011676">
    <property type="entry name" value="DUF1618"/>
</dbReference>
<dbReference type="EMBL" id="CM000883">
    <property type="protein sequence ID" value="PNT63567.1"/>
    <property type="molecule type" value="Genomic_DNA"/>
</dbReference>
<dbReference type="RefSeq" id="XP_024310594.1">
    <property type="nucleotide sequence ID" value="XM_024454826.1"/>
</dbReference>
<dbReference type="EnsemblPlants" id="PNT63567">
    <property type="protein sequence ID" value="PNT63567"/>
    <property type="gene ID" value="BRADI_4g17400v3"/>
</dbReference>
<organism evidence="3">
    <name type="scientific">Brachypodium distachyon</name>
    <name type="common">Purple false brome</name>
    <name type="synonym">Trachynia distachya</name>
    <dbReference type="NCBI Taxonomy" id="15368"/>
    <lineage>
        <taxon>Eukaryota</taxon>
        <taxon>Viridiplantae</taxon>
        <taxon>Streptophyta</taxon>
        <taxon>Embryophyta</taxon>
        <taxon>Tracheophyta</taxon>
        <taxon>Spermatophyta</taxon>
        <taxon>Magnoliopsida</taxon>
        <taxon>Liliopsida</taxon>
        <taxon>Poales</taxon>
        <taxon>Poaceae</taxon>
        <taxon>BOP clade</taxon>
        <taxon>Pooideae</taxon>
        <taxon>Stipodae</taxon>
        <taxon>Brachypodieae</taxon>
        <taxon>Brachypodium</taxon>
    </lineage>
</organism>
<dbReference type="Pfam" id="PF07762">
    <property type="entry name" value="DUF1618"/>
    <property type="match status" value="1"/>
</dbReference>
<evidence type="ECO:0000313" key="4">
    <source>
        <dbReference type="EnsemblPlants" id="PNT63567"/>
    </source>
</evidence>
<feature type="domain" description="DUF1618" evidence="2">
    <location>
        <begin position="105"/>
        <end position="235"/>
    </location>
</feature>